<dbReference type="InterPro" id="IPR017739">
    <property type="entry name" value="T6SS-assoc_VCA0119"/>
</dbReference>
<sequence length="450" mass="51853">MDYLENHPWRQSLLNTVVNDIGADIVDEHPDWIYLDGEMVKLGSLEHELLDIEKVQKIAIKLLSTESKDLRILAHLLRTLQHSSRVLDLLLGLQLFTDYVGHFWQQAAPVSEMKKYRLGLQIIKRFDKGAAQFSQNSSRLEREAAEMLFEKLSQYLKGNKLAPEIDALRQVYLLKIEKTNKVVLQVSDIDKVKETAEKTTHSFSLSPPIEVDVSNERAWKNTLLKVVEYLSERDVTHPVVYQLRRYALWNGITSLPTAEDRKTPLAPPSQDRVATYEMALEHPTLETLQNIEHSLTVAPFWFYGHYLSAQIAAKLGYYQISMVIKNALNEFIARLPQLSTLCFNDGSEFCPKAVLAWLSEEEKVVSTPFLSLDNLEDNDFDTLLMRLNDQVHTDLRSQFYNQLFLAQQLEKKGLINLARQHYFAIDKAIENLSVKEWEPSLVNLLTKKLE</sequence>
<reference evidence="3 5" key="3">
    <citation type="submission" date="2023-06" db="EMBL/GenBank/DDBJ databases">
        <title>Complete Genome Sequence of Gallibacterium anatis Strain BJF12, Isolated from a chicken with diarrhea.</title>
        <authorList>
            <person name="Guo F."/>
            <person name="Bu W."/>
            <person name="Xu F."/>
            <person name="Wen T."/>
        </authorList>
    </citation>
    <scope>NUCLEOTIDE SEQUENCE [LARGE SCALE GENOMIC DNA]</scope>
    <source>
        <strain evidence="3 5">BJF12</strain>
    </source>
</reference>
<keyword evidence="5" id="KW-1185">Reference proteome</keyword>
<evidence type="ECO:0000259" key="1">
    <source>
        <dbReference type="Pfam" id="PF06812"/>
    </source>
</evidence>
<evidence type="ECO:0000313" key="5">
    <source>
        <dbReference type="Proteomes" id="UP001226750"/>
    </source>
</evidence>
<reference evidence="2" key="2">
    <citation type="submission" date="2021-09" db="EMBL/GenBank/DDBJ databases">
        <authorList>
            <person name="Gilroy R."/>
        </authorList>
    </citation>
    <scope>NUCLEOTIDE SEQUENCE</scope>
    <source>
        <strain evidence="2">ChiHjej11B10-15683</strain>
    </source>
</reference>
<dbReference type="PANTHER" id="PTHR37024:SF3">
    <property type="entry name" value="TYPE VI SECRETION SYSTEM PROTEIN TSSA"/>
    <property type="match status" value="1"/>
</dbReference>
<organism evidence="2 4">
    <name type="scientific">Gallibacterium anatis</name>
    <dbReference type="NCBI Taxonomy" id="750"/>
    <lineage>
        <taxon>Bacteria</taxon>
        <taxon>Pseudomonadati</taxon>
        <taxon>Pseudomonadota</taxon>
        <taxon>Gammaproteobacteria</taxon>
        <taxon>Pasteurellales</taxon>
        <taxon>Pasteurellaceae</taxon>
        <taxon>Gallibacterium</taxon>
    </lineage>
</organism>
<dbReference type="Pfam" id="PF16989">
    <property type="entry name" value="T6SS_VasJ"/>
    <property type="match status" value="1"/>
</dbReference>
<protein>
    <submittedName>
        <fullName evidence="2">Type VI secretion system protein TssA</fullName>
    </submittedName>
</protein>
<proteinExistence type="predicted"/>
<name>A0A921L2D9_9PAST</name>
<dbReference type="Pfam" id="PF06812">
    <property type="entry name" value="ImpA_N"/>
    <property type="match status" value="1"/>
</dbReference>
<feature type="domain" description="ImpA N-terminal" evidence="1">
    <location>
        <begin position="22"/>
        <end position="114"/>
    </location>
</feature>
<dbReference type="Proteomes" id="UP000749334">
    <property type="component" value="Unassembled WGS sequence"/>
</dbReference>
<gene>
    <name evidence="2" type="primary">tssA</name>
    <name evidence="2" type="ORF">K8W15_12655</name>
    <name evidence="3" type="ORF">QP018_05510</name>
</gene>
<reference evidence="2" key="1">
    <citation type="journal article" date="2021" name="PeerJ">
        <title>Extensive microbial diversity within the chicken gut microbiome revealed by metagenomics and culture.</title>
        <authorList>
            <person name="Gilroy R."/>
            <person name="Ravi A."/>
            <person name="Getino M."/>
            <person name="Pursley I."/>
            <person name="Horton D.L."/>
            <person name="Alikhan N.F."/>
            <person name="Baker D."/>
            <person name="Gharbi K."/>
            <person name="Hall N."/>
            <person name="Watson M."/>
            <person name="Adriaenssens E.M."/>
            <person name="Foster-Nyarko E."/>
            <person name="Jarju S."/>
            <person name="Secka A."/>
            <person name="Antonio M."/>
            <person name="Oren A."/>
            <person name="Chaudhuri R.R."/>
            <person name="La Ragione R."/>
            <person name="Hildebrand F."/>
            <person name="Pallen M.J."/>
        </authorList>
    </citation>
    <scope>NUCLEOTIDE SEQUENCE</scope>
    <source>
        <strain evidence="2">ChiHjej11B10-15683</strain>
    </source>
</reference>
<dbReference type="RefSeq" id="WP_194751925.1">
    <property type="nucleotide sequence ID" value="NZ_CP126975.1"/>
</dbReference>
<dbReference type="AlphaFoldDB" id="A0A921L2D9"/>
<evidence type="ECO:0000313" key="2">
    <source>
        <dbReference type="EMBL" id="HJF75006.1"/>
    </source>
</evidence>
<evidence type="ECO:0000313" key="3">
    <source>
        <dbReference type="EMBL" id="WIM80686.1"/>
    </source>
</evidence>
<dbReference type="InterPro" id="IPR010657">
    <property type="entry name" value="ImpA_N"/>
</dbReference>
<evidence type="ECO:0000313" key="4">
    <source>
        <dbReference type="Proteomes" id="UP000749334"/>
    </source>
</evidence>
<dbReference type="NCBIfam" id="TIGR03362">
    <property type="entry name" value="VI_chp_7"/>
    <property type="match status" value="1"/>
</dbReference>
<accession>A0A921L2D9</accession>
<dbReference type="EMBL" id="CP126975">
    <property type="protein sequence ID" value="WIM80686.1"/>
    <property type="molecule type" value="Genomic_DNA"/>
</dbReference>
<dbReference type="PANTHER" id="PTHR37024">
    <property type="entry name" value="TYPE VI SECRETION SYSTEM DUF2094 AND IMPA-RELATED DOMAIN PROTEIN"/>
    <property type="match status" value="1"/>
</dbReference>
<dbReference type="EMBL" id="DYVQ01000105">
    <property type="protein sequence ID" value="HJF75006.1"/>
    <property type="molecule type" value="Genomic_DNA"/>
</dbReference>
<dbReference type="Proteomes" id="UP001226750">
    <property type="component" value="Chromosome"/>
</dbReference>